<dbReference type="SUPFAM" id="SSF52047">
    <property type="entry name" value="RNI-like"/>
    <property type="match status" value="1"/>
</dbReference>
<dbReference type="GeneID" id="7826961"/>
<name>I7MIV8_TETTS</name>
<dbReference type="InParanoid" id="I7MIV8"/>
<accession>I7MIV8</accession>
<keyword evidence="2" id="KW-1185">Reference proteome</keyword>
<dbReference type="InterPro" id="IPR032675">
    <property type="entry name" value="LRR_dom_sf"/>
</dbReference>
<gene>
    <name evidence="1" type="ORF">TTHERM_00518480</name>
</gene>
<dbReference type="RefSeq" id="XP_001015261.2">
    <property type="nucleotide sequence ID" value="XM_001015261.2"/>
</dbReference>
<dbReference type="EMBL" id="GG662708">
    <property type="protein sequence ID" value="EAR95016.2"/>
    <property type="molecule type" value="Genomic_DNA"/>
</dbReference>
<dbReference type="OrthoDB" id="435860at2759"/>
<dbReference type="AlphaFoldDB" id="I7MIV8"/>
<dbReference type="Gene3D" id="3.80.10.10">
    <property type="entry name" value="Ribonuclease Inhibitor"/>
    <property type="match status" value="1"/>
</dbReference>
<protein>
    <submittedName>
        <fullName evidence="1">Cyclic nucleotide-binding domain protein</fullName>
    </submittedName>
</protein>
<reference evidence="2" key="1">
    <citation type="journal article" date="2006" name="PLoS Biol.">
        <title>Macronuclear genome sequence of the ciliate Tetrahymena thermophila, a model eukaryote.</title>
        <authorList>
            <person name="Eisen J.A."/>
            <person name="Coyne R.S."/>
            <person name="Wu M."/>
            <person name="Wu D."/>
            <person name="Thiagarajan M."/>
            <person name="Wortman J.R."/>
            <person name="Badger J.H."/>
            <person name="Ren Q."/>
            <person name="Amedeo P."/>
            <person name="Jones K.M."/>
            <person name="Tallon L.J."/>
            <person name="Delcher A.L."/>
            <person name="Salzberg S.L."/>
            <person name="Silva J.C."/>
            <person name="Haas B.J."/>
            <person name="Majoros W.H."/>
            <person name="Farzad M."/>
            <person name="Carlton J.M."/>
            <person name="Smith R.K. Jr."/>
            <person name="Garg J."/>
            <person name="Pearlman R.E."/>
            <person name="Karrer K.M."/>
            <person name="Sun L."/>
            <person name="Manning G."/>
            <person name="Elde N.C."/>
            <person name="Turkewitz A.P."/>
            <person name="Asai D.J."/>
            <person name="Wilkes D.E."/>
            <person name="Wang Y."/>
            <person name="Cai H."/>
            <person name="Collins K."/>
            <person name="Stewart B.A."/>
            <person name="Lee S.R."/>
            <person name="Wilamowska K."/>
            <person name="Weinberg Z."/>
            <person name="Ruzzo W.L."/>
            <person name="Wloga D."/>
            <person name="Gaertig J."/>
            <person name="Frankel J."/>
            <person name="Tsao C.-C."/>
            <person name="Gorovsky M.A."/>
            <person name="Keeling P.J."/>
            <person name="Waller R.F."/>
            <person name="Patron N.J."/>
            <person name="Cherry J.M."/>
            <person name="Stover N.A."/>
            <person name="Krieger C.J."/>
            <person name="del Toro C."/>
            <person name="Ryder H.F."/>
            <person name="Williamson S.C."/>
            <person name="Barbeau R.A."/>
            <person name="Hamilton E.P."/>
            <person name="Orias E."/>
        </authorList>
    </citation>
    <scope>NUCLEOTIDE SEQUENCE [LARGE SCALE GENOMIC DNA]</scope>
    <source>
        <strain evidence="2">SB210</strain>
    </source>
</reference>
<organism evidence="1 2">
    <name type="scientific">Tetrahymena thermophila (strain SB210)</name>
    <dbReference type="NCBI Taxonomy" id="312017"/>
    <lineage>
        <taxon>Eukaryota</taxon>
        <taxon>Sar</taxon>
        <taxon>Alveolata</taxon>
        <taxon>Ciliophora</taxon>
        <taxon>Intramacronucleata</taxon>
        <taxon>Oligohymenophorea</taxon>
        <taxon>Hymenostomatida</taxon>
        <taxon>Tetrahymenina</taxon>
        <taxon>Tetrahymenidae</taxon>
        <taxon>Tetrahymena</taxon>
    </lineage>
</organism>
<dbReference type="KEGG" id="tet:TTHERM_00518480"/>
<evidence type="ECO:0000313" key="2">
    <source>
        <dbReference type="Proteomes" id="UP000009168"/>
    </source>
</evidence>
<evidence type="ECO:0000313" key="1">
    <source>
        <dbReference type="EMBL" id="EAR95016.2"/>
    </source>
</evidence>
<sequence>MAEIMEELVLQHPEGEYSFKVQNLEELETSVFEKLNQQKNLVVEIRFLNQKNEAKQIEAKLLVENNDNINQIDSYLYINLINQSELLLKSCTLFYQWIQRLKHLKHFSLMLRSQQIKYDKIYLFEGISSLINLTSLDLDVGNTQLGDEGVIRLGEELQKCVHLSNLKLEIFTNKITNIGAIELGIFISKCRNLTQLYLDIASNSISEGQLGLVRGINLCPKLRDFYLMIYGTGYGYDLSKPLCKSKSLVKFYLILNF</sequence>
<dbReference type="Proteomes" id="UP000009168">
    <property type="component" value="Unassembled WGS sequence"/>
</dbReference>
<proteinExistence type="predicted"/>